<dbReference type="Proteomes" id="UP001066276">
    <property type="component" value="Chromosome 1_2"/>
</dbReference>
<evidence type="ECO:0000313" key="3">
    <source>
        <dbReference type="EMBL" id="KAJ1209386.1"/>
    </source>
</evidence>
<keyword evidence="2" id="KW-1133">Transmembrane helix</keyword>
<dbReference type="AlphaFoldDB" id="A0AAV7W9X6"/>
<gene>
    <name evidence="3" type="ORF">NDU88_004764</name>
</gene>
<proteinExistence type="predicted"/>
<accession>A0AAV7W9X6</accession>
<evidence type="ECO:0000256" key="2">
    <source>
        <dbReference type="SAM" id="Phobius"/>
    </source>
</evidence>
<sequence>MEPQTRPLFSSAITLTLAFWTSASWFRLFLLAYKEVASYSQDQRPASERRGSRLTGCSDAGSANEGVSEGRACQKSVKASLNHSGSAQLWASGTVQGEGAAHRGKKDQGPPASATEPEARSREFHLCLGPG</sequence>
<dbReference type="EMBL" id="JANPWB010000002">
    <property type="protein sequence ID" value="KAJ1209386.1"/>
    <property type="molecule type" value="Genomic_DNA"/>
</dbReference>
<reference evidence="3" key="1">
    <citation type="journal article" date="2022" name="bioRxiv">
        <title>Sequencing and chromosome-scale assembly of the giantPleurodeles waltlgenome.</title>
        <authorList>
            <person name="Brown T."/>
            <person name="Elewa A."/>
            <person name="Iarovenko S."/>
            <person name="Subramanian E."/>
            <person name="Araus A.J."/>
            <person name="Petzold A."/>
            <person name="Susuki M."/>
            <person name="Suzuki K.-i.T."/>
            <person name="Hayashi T."/>
            <person name="Toyoda A."/>
            <person name="Oliveira C."/>
            <person name="Osipova E."/>
            <person name="Leigh N.D."/>
            <person name="Simon A."/>
            <person name="Yun M.H."/>
        </authorList>
    </citation>
    <scope>NUCLEOTIDE SEQUENCE</scope>
    <source>
        <strain evidence="3">20211129_DDA</strain>
        <tissue evidence="3">Liver</tissue>
    </source>
</reference>
<keyword evidence="2" id="KW-0812">Transmembrane</keyword>
<feature type="region of interest" description="Disordered" evidence="1">
    <location>
        <begin position="39"/>
        <end position="69"/>
    </location>
</feature>
<protein>
    <submittedName>
        <fullName evidence="3">Uncharacterized protein</fullName>
    </submittedName>
</protein>
<evidence type="ECO:0000313" key="4">
    <source>
        <dbReference type="Proteomes" id="UP001066276"/>
    </source>
</evidence>
<name>A0AAV7W9X6_PLEWA</name>
<organism evidence="3 4">
    <name type="scientific">Pleurodeles waltl</name>
    <name type="common">Iberian ribbed newt</name>
    <dbReference type="NCBI Taxonomy" id="8319"/>
    <lineage>
        <taxon>Eukaryota</taxon>
        <taxon>Metazoa</taxon>
        <taxon>Chordata</taxon>
        <taxon>Craniata</taxon>
        <taxon>Vertebrata</taxon>
        <taxon>Euteleostomi</taxon>
        <taxon>Amphibia</taxon>
        <taxon>Batrachia</taxon>
        <taxon>Caudata</taxon>
        <taxon>Salamandroidea</taxon>
        <taxon>Salamandridae</taxon>
        <taxon>Pleurodelinae</taxon>
        <taxon>Pleurodeles</taxon>
    </lineage>
</organism>
<comment type="caution">
    <text evidence="3">The sequence shown here is derived from an EMBL/GenBank/DDBJ whole genome shotgun (WGS) entry which is preliminary data.</text>
</comment>
<evidence type="ECO:0000256" key="1">
    <source>
        <dbReference type="SAM" id="MobiDB-lite"/>
    </source>
</evidence>
<feature type="region of interest" description="Disordered" evidence="1">
    <location>
        <begin position="91"/>
        <end position="131"/>
    </location>
</feature>
<keyword evidence="2" id="KW-0472">Membrane</keyword>
<keyword evidence="4" id="KW-1185">Reference proteome</keyword>
<feature type="transmembrane region" description="Helical" evidence="2">
    <location>
        <begin position="12"/>
        <end position="33"/>
    </location>
</feature>